<dbReference type="InterPro" id="IPR011993">
    <property type="entry name" value="PH-like_dom_sf"/>
</dbReference>
<evidence type="ECO:0008006" key="6">
    <source>
        <dbReference type="Google" id="ProtNLM"/>
    </source>
</evidence>
<dbReference type="GeneID" id="54328854"/>
<feature type="compositionally biased region" description="Acidic residues" evidence="1">
    <location>
        <begin position="57"/>
        <end position="74"/>
    </location>
</feature>
<dbReference type="PROSITE" id="PS50105">
    <property type="entry name" value="SAM_DOMAIN"/>
    <property type="match status" value="1"/>
</dbReference>
<name>A0A5M9MSA5_9EURO</name>
<dbReference type="SMART" id="SM00233">
    <property type="entry name" value="PH"/>
    <property type="match status" value="1"/>
</dbReference>
<feature type="compositionally biased region" description="Polar residues" evidence="1">
    <location>
        <begin position="671"/>
        <end position="680"/>
    </location>
</feature>
<dbReference type="SUPFAM" id="SSF50729">
    <property type="entry name" value="PH domain-like"/>
    <property type="match status" value="1"/>
</dbReference>
<dbReference type="Proteomes" id="UP000324241">
    <property type="component" value="Unassembled WGS sequence"/>
</dbReference>
<dbReference type="InterPro" id="IPR001849">
    <property type="entry name" value="PH_domain"/>
</dbReference>
<feature type="region of interest" description="Disordered" evidence="1">
    <location>
        <begin position="42"/>
        <end position="77"/>
    </location>
</feature>
<dbReference type="OrthoDB" id="422827at2759"/>
<dbReference type="SMART" id="SM00454">
    <property type="entry name" value="SAM"/>
    <property type="match status" value="1"/>
</dbReference>
<feature type="region of interest" description="Disordered" evidence="1">
    <location>
        <begin position="654"/>
        <end position="680"/>
    </location>
</feature>
<feature type="domain" description="SAM" evidence="3">
    <location>
        <begin position="206"/>
        <end position="270"/>
    </location>
</feature>
<dbReference type="AlphaFoldDB" id="A0A5M9MSA5"/>
<evidence type="ECO:0000259" key="3">
    <source>
        <dbReference type="PROSITE" id="PS50105"/>
    </source>
</evidence>
<dbReference type="RefSeq" id="XP_033426820.1">
    <property type="nucleotide sequence ID" value="XM_033570788.1"/>
</dbReference>
<sequence length="898" mass="100206">MAETPAVQSFEMPPYVGEKMATQYANTGGYYGHRKEEAVPYFSPRTSLPRPISDSTDIMEDFDNDDSDEFDLPDDSPFTSVASFGSASVSTASTPDEAHTPESTGLTLFDFHIDEKAVRGPNGPHLFRSFVDSSIYNQDTDIDLTAEDRPPSTMVPFYQSASKLDPVRRDTPVPNRATPTPQPQQQRDSSSTKGDFTPMESEARNWTPQHVVRWLQICGFDNGVLETFFYNDISGSILLELQTQDLKELGIQSFGKRHMLMGAIKGLLSRARTTNVEVPYQPDTGPIPPTPRTFTTTTSGSVSSSNSDGKGSDRRAVNSRRRRHHSNDKVTKETTLAPEDPVSIVAIEQVLPKLHSCSKGENCRKWQKQQARLAHLAKDLPIESSNGRIIVRGDPGNPKTAPNLRSPKSDITPSLVASSDVMGPARKPEYQLSMDKLNEVQPRDPQENVRNFISFQKLSKLQPVNEPGTPPKETIRSPESSSLGSAKGNPTLSENLRHLPRLQIPRADDRDSGDYTANLSSQRTVTPSITRKKPYFDDEYPTAIPQGQQYAYGVAASPGDFYRVDPHYSQSTPLSEMDVPMTAFPISLVSREDSQSVPPNMRFGADRLVFDPIFRPGSTKGTRHRRNTSHHNFPTLCSLDERRAVNPIETPEDMERTPRVNRGKNHLLSPTRCSANDNDITQSGWMKKRKTTRLMRHEWEDHHFTLQGTQLAMHTDEDSARRHSKALEYIDVDDYAVACSSLASSSKLTAAFKKTVLKRKDNIASDSAFGFSLIPATGSGSNTIDKKALFLHSGKPHHFAVKTRDERIDWMRELMLAKALKRGRESGAAMNVNGDGAILRRNPLDTESDKPYWDAASSQLLAREWTLSETPEGNMSPPERVETNSEWRMTLRYKPIAS</sequence>
<dbReference type="InterPro" id="IPR001660">
    <property type="entry name" value="SAM"/>
</dbReference>
<gene>
    <name evidence="4" type="ORF">ATNIH1004_006152</name>
</gene>
<dbReference type="SUPFAM" id="SSF47769">
    <property type="entry name" value="SAM/Pointed domain"/>
    <property type="match status" value="1"/>
</dbReference>
<feature type="compositionally biased region" description="Polar residues" evidence="1">
    <location>
        <begin position="515"/>
        <end position="529"/>
    </location>
</feature>
<comment type="caution">
    <text evidence="4">The sequence shown here is derived from an EMBL/GenBank/DDBJ whole genome shotgun (WGS) entry which is preliminary data.</text>
</comment>
<protein>
    <recommendedName>
        <fullName evidence="6">SAM domain-containing protein</fullName>
    </recommendedName>
</protein>
<feature type="region of interest" description="Disordered" evidence="1">
    <location>
        <begin position="277"/>
        <end position="337"/>
    </location>
</feature>
<feature type="region of interest" description="Disordered" evidence="1">
    <location>
        <begin position="460"/>
        <end position="536"/>
    </location>
</feature>
<feature type="domain" description="PH" evidence="2">
    <location>
        <begin position="679"/>
        <end position="819"/>
    </location>
</feature>
<evidence type="ECO:0000313" key="4">
    <source>
        <dbReference type="EMBL" id="KAA8647459.1"/>
    </source>
</evidence>
<dbReference type="Gene3D" id="2.30.29.30">
    <property type="entry name" value="Pleckstrin-homology domain (PH domain)/Phosphotyrosine-binding domain (PTB)"/>
    <property type="match status" value="1"/>
</dbReference>
<dbReference type="Gene3D" id="1.10.150.50">
    <property type="entry name" value="Transcription Factor, Ets-1"/>
    <property type="match status" value="1"/>
</dbReference>
<feature type="region of interest" description="Disordered" evidence="1">
    <location>
        <begin position="387"/>
        <end position="424"/>
    </location>
</feature>
<feature type="region of interest" description="Disordered" evidence="1">
    <location>
        <begin position="143"/>
        <end position="203"/>
    </location>
</feature>
<feature type="compositionally biased region" description="Low complexity" evidence="1">
    <location>
        <begin position="292"/>
        <end position="309"/>
    </location>
</feature>
<dbReference type="PROSITE" id="PS50003">
    <property type="entry name" value="PH_DOMAIN"/>
    <property type="match status" value="1"/>
</dbReference>
<feature type="compositionally biased region" description="Polar residues" evidence="1">
    <location>
        <begin position="477"/>
        <end position="494"/>
    </location>
</feature>
<proteinExistence type="predicted"/>
<evidence type="ECO:0000259" key="2">
    <source>
        <dbReference type="PROSITE" id="PS50003"/>
    </source>
</evidence>
<dbReference type="CDD" id="cd09535">
    <property type="entry name" value="SAM_BOI-like_fungal"/>
    <property type="match status" value="1"/>
</dbReference>
<evidence type="ECO:0000256" key="1">
    <source>
        <dbReference type="SAM" id="MobiDB-lite"/>
    </source>
</evidence>
<dbReference type="EMBL" id="QUQM01000004">
    <property type="protein sequence ID" value="KAA8647459.1"/>
    <property type="molecule type" value="Genomic_DNA"/>
</dbReference>
<dbReference type="Pfam" id="PF00169">
    <property type="entry name" value="PH"/>
    <property type="match status" value="1"/>
</dbReference>
<evidence type="ECO:0000313" key="5">
    <source>
        <dbReference type="Proteomes" id="UP000324241"/>
    </source>
</evidence>
<dbReference type="InterPro" id="IPR013761">
    <property type="entry name" value="SAM/pointed_sf"/>
</dbReference>
<dbReference type="VEuPathDB" id="FungiDB:EYZ11_004848"/>
<organism evidence="4 5">
    <name type="scientific">Aspergillus tanneri</name>
    <dbReference type="NCBI Taxonomy" id="1220188"/>
    <lineage>
        <taxon>Eukaryota</taxon>
        <taxon>Fungi</taxon>
        <taxon>Dikarya</taxon>
        <taxon>Ascomycota</taxon>
        <taxon>Pezizomycotina</taxon>
        <taxon>Eurotiomycetes</taxon>
        <taxon>Eurotiomycetidae</taxon>
        <taxon>Eurotiales</taxon>
        <taxon>Aspergillaceae</taxon>
        <taxon>Aspergillus</taxon>
        <taxon>Aspergillus subgen. Circumdati</taxon>
    </lineage>
</organism>
<feature type="compositionally biased region" description="Basic residues" evidence="1">
    <location>
        <begin position="317"/>
        <end position="326"/>
    </location>
</feature>
<dbReference type="Pfam" id="PF07647">
    <property type="entry name" value="SAM_2"/>
    <property type="match status" value="1"/>
</dbReference>
<accession>A0A5M9MSA5</accession>
<reference evidence="4 5" key="1">
    <citation type="submission" date="2019-08" db="EMBL/GenBank/DDBJ databases">
        <title>The genome sequence of a newly discovered highly antifungal drug resistant Aspergillus species, Aspergillus tanneri NIH 1004.</title>
        <authorList>
            <person name="Mounaud S."/>
            <person name="Singh I."/>
            <person name="Joardar V."/>
            <person name="Pakala S."/>
            <person name="Pakala S."/>
            <person name="Venepally P."/>
            <person name="Chung J.K."/>
            <person name="Losada L."/>
            <person name="Nierman W.C."/>
        </authorList>
    </citation>
    <scope>NUCLEOTIDE SEQUENCE [LARGE SCALE GENOMIC DNA]</scope>
    <source>
        <strain evidence="4 5">NIH1004</strain>
    </source>
</reference>